<dbReference type="InterPro" id="IPR011006">
    <property type="entry name" value="CheY-like_superfamily"/>
</dbReference>
<feature type="domain" description="Response regulatory" evidence="4">
    <location>
        <begin position="9"/>
        <end position="121"/>
    </location>
</feature>
<organism evidence="5 7">
    <name type="scientific">Cellulomonas hominis</name>
    <dbReference type="NCBI Taxonomy" id="156981"/>
    <lineage>
        <taxon>Bacteria</taxon>
        <taxon>Bacillati</taxon>
        <taxon>Actinomycetota</taxon>
        <taxon>Actinomycetes</taxon>
        <taxon>Micrococcales</taxon>
        <taxon>Cellulomonadaceae</taxon>
        <taxon>Cellulomonas</taxon>
    </lineage>
</organism>
<dbReference type="PANTHER" id="PTHR43214:SF43">
    <property type="entry name" value="TWO-COMPONENT RESPONSE REGULATOR"/>
    <property type="match status" value="1"/>
</dbReference>
<gene>
    <name evidence="5" type="ORF">CHO01_11390</name>
    <name evidence="6" type="ORF">HNR08_002250</name>
</gene>
<reference evidence="6 8" key="2">
    <citation type="submission" date="2020-08" db="EMBL/GenBank/DDBJ databases">
        <title>Sequencing the genomes of 1000 actinobacteria strains.</title>
        <authorList>
            <person name="Klenk H.-P."/>
        </authorList>
    </citation>
    <scope>NUCLEOTIDE SEQUENCE [LARGE SCALE GENOMIC DNA]</scope>
    <source>
        <strain evidence="6 8">DSM 9581</strain>
    </source>
</reference>
<dbReference type="InterPro" id="IPR001789">
    <property type="entry name" value="Sig_transdc_resp-reg_receiver"/>
</dbReference>
<evidence type="ECO:0000259" key="4">
    <source>
        <dbReference type="PROSITE" id="PS50110"/>
    </source>
</evidence>
<dbReference type="PANTHER" id="PTHR43214">
    <property type="entry name" value="TWO-COMPONENT RESPONSE REGULATOR"/>
    <property type="match status" value="1"/>
</dbReference>
<dbReference type="InterPro" id="IPR039420">
    <property type="entry name" value="WalR-like"/>
</dbReference>
<dbReference type="InterPro" id="IPR016032">
    <property type="entry name" value="Sig_transdc_resp-reg_C-effctor"/>
</dbReference>
<evidence type="ECO:0000313" key="6">
    <source>
        <dbReference type="EMBL" id="MBB5473514.1"/>
    </source>
</evidence>
<dbReference type="Proteomes" id="UP000564629">
    <property type="component" value="Unassembled WGS sequence"/>
</dbReference>
<keyword evidence="2" id="KW-0597">Phosphoprotein</keyword>
<feature type="modified residue" description="4-aspartylphosphate" evidence="2">
    <location>
        <position position="60"/>
    </location>
</feature>
<evidence type="ECO:0000313" key="7">
    <source>
        <dbReference type="Proteomes" id="UP000321723"/>
    </source>
</evidence>
<dbReference type="Gene3D" id="3.40.50.2300">
    <property type="match status" value="1"/>
</dbReference>
<dbReference type="PROSITE" id="PS50110">
    <property type="entry name" value="RESPONSE_REGULATORY"/>
    <property type="match status" value="1"/>
</dbReference>
<dbReference type="Pfam" id="PF00072">
    <property type="entry name" value="Response_reg"/>
    <property type="match status" value="1"/>
</dbReference>
<comment type="caution">
    <text evidence="5">The sequence shown here is derived from an EMBL/GenBank/DDBJ whole genome shotgun (WGS) entry which is preliminary data.</text>
</comment>
<evidence type="ECO:0000313" key="5">
    <source>
        <dbReference type="EMBL" id="GEL46023.1"/>
    </source>
</evidence>
<dbReference type="Pfam" id="PF00196">
    <property type="entry name" value="GerE"/>
    <property type="match status" value="1"/>
</dbReference>
<dbReference type="InterPro" id="IPR000792">
    <property type="entry name" value="Tscrpt_reg_LuxR_C"/>
</dbReference>
<evidence type="ECO:0000259" key="3">
    <source>
        <dbReference type="PROSITE" id="PS50043"/>
    </source>
</evidence>
<dbReference type="SUPFAM" id="SSF52172">
    <property type="entry name" value="CheY-like"/>
    <property type="match status" value="1"/>
</dbReference>
<proteinExistence type="predicted"/>
<dbReference type="GO" id="GO:0006355">
    <property type="term" value="P:regulation of DNA-templated transcription"/>
    <property type="evidence" value="ECO:0007669"/>
    <property type="project" value="InterPro"/>
</dbReference>
<keyword evidence="1 6" id="KW-0238">DNA-binding</keyword>
<dbReference type="CDD" id="cd06170">
    <property type="entry name" value="LuxR_C_like"/>
    <property type="match status" value="1"/>
</dbReference>
<dbReference type="InterPro" id="IPR036388">
    <property type="entry name" value="WH-like_DNA-bd_sf"/>
</dbReference>
<sequence length="221" mass="22998">MTGVVRTVRVGIVVDEALGRSALAAVLDADPRITVVHAVDSCARARAVIAPQTVDVLVVDAALPDGNGVALGVVLQRADPRMGVLLLSAADDVSDLVLSVRTQVPRPWSHLSRTGGADASALVRAVVATAHGQVVLDGGPGGREPRRADDPIATLTEARMAVLRLVAQGLSNRSVGRLLGLSPRSVENHLAAVYRALGVTGEDVNPRVAAVLALRERDRVH</sequence>
<dbReference type="SUPFAM" id="SSF46894">
    <property type="entry name" value="C-terminal effector domain of the bipartite response regulators"/>
    <property type="match status" value="1"/>
</dbReference>
<reference evidence="5 7" key="1">
    <citation type="submission" date="2019-07" db="EMBL/GenBank/DDBJ databases">
        <title>Whole genome shotgun sequence of Cellulomonas hominis NBRC 16055.</title>
        <authorList>
            <person name="Hosoyama A."/>
            <person name="Uohara A."/>
            <person name="Ohji S."/>
            <person name="Ichikawa N."/>
        </authorList>
    </citation>
    <scope>NUCLEOTIDE SEQUENCE [LARGE SCALE GENOMIC DNA]</scope>
    <source>
        <strain evidence="5 7">NBRC 16055</strain>
    </source>
</reference>
<dbReference type="RefSeq" id="WP_246802962.1">
    <property type="nucleotide sequence ID" value="NZ_BJVQ01000009.1"/>
</dbReference>
<evidence type="ECO:0000313" key="8">
    <source>
        <dbReference type="Proteomes" id="UP000564629"/>
    </source>
</evidence>
<dbReference type="GO" id="GO:0003677">
    <property type="term" value="F:DNA binding"/>
    <property type="evidence" value="ECO:0007669"/>
    <property type="project" value="UniProtKB-KW"/>
</dbReference>
<feature type="domain" description="HTH luxR-type" evidence="3">
    <location>
        <begin position="148"/>
        <end position="217"/>
    </location>
</feature>
<evidence type="ECO:0000256" key="1">
    <source>
        <dbReference type="ARBA" id="ARBA00023125"/>
    </source>
</evidence>
<dbReference type="AlphaFoldDB" id="A0A511F9W6"/>
<dbReference type="PRINTS" id="PR00038">
    <property type="entry name" value="HTHLUXR"/>
</dbReference>
<evidence type="ECO:0000256" key="2">
    <source>
        <dbReference type="PROSITE-ProRule" id="PRU00169"/>
    </source>
</evidence>
<dbReference type="Gene3D" id="1.10.10.10">
    <property type="entry name" value="Winged helix-like DNA-binding domain superfamily/Winged helix DNA-binding domain"/>
    <property type="match status" value="1"/>
</dbReference>
<dbReference type="EMBL" id="BJVQ01000009">
    <property type="protein sequence ID" value="GEL46023.1"/>
    <property type="molecule type" value="Genomic_DNA"/>
</dbReference>
<dbReference type="GO" id="GO:0000160">
    <property type="term" value="P:phosphorelay signal transduction system"/>
    <property type="evidence" value="ECO:0007669"/>
    <property type="project" value="InterPro"/>
</dbReference>
<dbReference type="Proteomes" id="UP000321723">
    <property type="component" value="Unassembled WGS sequence"/>
</dbReference>
<accession>A0A511F9W6</accession>
<dbReference type="EMBL" id="JACHDN010000001">
    <property type="protein sequence ID" value="MBB5473514.1"/>
    <property type="molecule type" value="Genomic_DNA"/>
</dbReference>
<dbReference type="SMART" id="SM00421">
    <property type="entry name" value="HTH_LUXR"/>
    <property type="match status" value="1"/>
</dbReference>
<name>A0A511F9W6_9CELL</name>
<dbReference type="PROSITE" id="PS50043">
    <property type="entry name" value="HTH_LUXR_2"/>
    <property type="match status" value="1"/>
</dbReference>
<protein>
    <submittedName>
        <fullName evidence="6">DNA-binding NarL/FixJ family response regulator</fullName>
    </submittedName>
</protein>
<keyword evidence="7" id="KW-1185">Reference proteome</keyword>